<feature type="coiled-coil region" evidence="7">
    <location>
        <begin position="32"/>
        <end position="67"/>
    </location>
</feature>
<dbReference type="EMBL" id="LAZR01010337">
    <property type="protein sequence ID" value="KKM67503.1"/>
    <property type="molecule type" value="Genomic_DNA"/>
</dbReference>
<dbReference type="SUPFAM" id="SSF55874">
    <property type="entry name" value="ATPase domain of HSP90 chaperone/DNA topoisomerase II/histidine kinase"/>
    <property type="match status" value="1"/>
</dbReference>
<evidence type="ECO:0000259" key="8">
    <source>
        <dbReference type="PROSITE" id="PS50109"/>
    </source>
</evidence>
<gene>
    <name evidence="9" type="ORF">LCGC14_1470470</name>
</gene>
<dbReference type="InterPro" id="IPR003661">
    <property type="entry name" value="HisK_dim/P_dom"/>
</dbReference>
<dbReference type="CDD" id="cd00075">
    <property type="entry name" value="HATPase"/>
    <property type="match status" value="1"/>
</dbReference>
<sequence length="301" mass="33382">QRRPEVDEGPFMKEERHLIDGLARALGQAVERKRAEAETREAQRALLAQQRRATERAEAELATLRDGLVRTTRLAAIGQVSASIAHDIRNPLGSIRNAAYYLKRRAGGDSPEIVEYLGIIDQEVDAADRIITNLLGMARAKEPVRQDVDLGQLVKEAIAGAGRGDEIRCRMSLEPDPFRVYADPDQMRQVIGNLYANALDAVGEAGEFVVEARRDAREDIIVFRDSGPGVPEELRDTLFEPLVTTKAKGTGLGLTICRQMIEQHNGTVELIERDGQGAALQVRLPRRRREPAKQGESQHVE</sequence>
<dbReference type="GO" id="GO:0000155">
    <property type="term" value="F:phosphorelay sensor kinase activity"/>
    <property type="evidence" value="ECO:0007669"/>
    <property type="project" value="InterPro"/>
</dbReference>
<reference evidence="9" key="1">
    <citation type="journal article" date="2015" name="Nature">
        <title>Complex archaea that bridge the gap between prokaryotes and eukaryotes.</title>
        <authorList>
            <person name="Spang A."/>
            <person name="Saw J.H."/>
            <person name="Jorgensen S.L."/>
            <person name="Zaremba-Niedzwiedzka K."/>
            <person name="Martijn J."/>
            <person name="Lind A.E."/>
            <person name="van Eijk R."/>
            <person name="Schleper C."/>
            <person name="Guy L."/>
            <person name="Ettema T.J."/>
        </authorList>
    </citation>
    <scope>NUCLEOTIDE SEQUENCE</scope>
</reference>
<evidence type="ECO:0000256" key="3">
    <source>
        <dbReference type="ARBA" id="ARBA00022741"/>
    </source>
</evidence>
<feature type="domain" description="Histidine kinase" evidence="8">
    <location>
        <begin position="83"/>
        <end position="288"/>
    </location>
</feature>
<keyword evidence="6" id="KW-0902">Two-component regulatory system</keyword>
<dbReference type="SUPFAM" id="SSF47384">
    <property type="entry name" value="Homodimeric domain of signal transducing histidine kinase"/>
    <property type="match status" value="1"/>
</dbReference>
<dbReference type="InterPro" id="IPR036097">
    <property type="entry name" value="HisK_dim/P_sf"/>
</dbReference>
<keyword evidence="5" id="KW-0067">ATP-binding</keyword>
<dbReference type="Gene3D" id="1.10.287.130">
    <property type="match status" value="1"/>
</dbReference>
<name>A0A0F9JD50_9ZZZZ</name>
<proteinExistence type="predicted"/>
<keyword evidence="1" id="KW-0597">Phosphoprotein</keyword>
<keyword evidence="7" id="KW-0175">Coiled coil</keyword>
<dbReference type="GO" id="GO:0005524">
    <property type="term" value="F:ATP binding"/>
    <property type="evidence" value="ECO:0007669"/>
    <property type="project" value="UniProtKB-KW"/>
</dbReference>
<evidence type="ECO:0000256" key="1">
    <source>
        <dbReference type="ARBA" id="ARBA00022553"/>
    </source>
</evidence>
<dbReference type="Gene3D" id="3.30.565.10">
    <property type="entry name" value="Histidine kinase-like ATPase, C-terminal domain"/>
    <property type="match status" value="1"/>
</dbReference>
<keyword evidence="3" id="KW-0547">Nucleotide-binding</keyword>
<keyword evidence="4" id="KW-0418">Kinase</keyword>
<keyword evidence="2" id="KW-0808">Transferase</keyword>
<protein>
    <recommendedName>
        <fullName evidence="8">Histidine kinase domain-containing protein</fullName>
    </recommendedName>
</protein>
<comment type="caution">
    <text evidence="9">The sequence shown here is derived from an EMBL/GenBank/DDBJ whole genome shotgun (WGS) entry which is preliminary data.</text>
</comment>
<dbReference type="CDD" id="cd00082">
    <property type="entry name" value="HisKA"/>
    <property type="match status" value="1"/>
</dbReference>
<organism evidence="9">
    <name type="scientific">marine sediment metagenome</name>
    <dbReference type="NCBI Taxonomy" id="412755"/>
    <lineage>
        <taxon>unclassified sequences</taxon>
        <taxon>metagenomes</taxon>
        <taxon>ecological metagenomes</taxon>
    </lineage>
</organism>
<feature type="non-terminal residue" evidence="9">
    <location>
        <position position="1"/>
    </location>
</feature>
<dbReference type="Pfam" id="PF00512">
    <property type="entry name" value="HisKA"/>
    <property type="match status" value="1"/>
</dbReference>
<dbReference type="InterPro" id="IPR005467">
    <property type="entry name" value="His_kinase_dom"/>
</dbReference>
<evidence type="ECO:0000256" key="7">
    <source>
        <dbReference type="SAM" id="Coils"/>
    </source>
</evidence>
<dbReference type="PANTHER" id="PTHR43065">
    <property type="entry name" value="SENSOR HISTIDINE KINASE"/>
    <property type="match status" value="1"/>
</dbReference>
<dbReference type="AlphaFoldDB" id="A0A0F9JD50"/>
<dbReference type="InterPro" id="IPR036890">
    <property type="entry name" value="HATPase_C_sf"/>
</dbReference>
<dbReference type="SMART" id="SM00388">
    <property type="entry name" value="HisKA"/>
    <property type="match status" value="1"/>
</dbReference>
<evidence type="ECO:0000256" key="5">
    <source>
        <dbReference type="ARBA" id="ARBA00022840"/>
    </source>
</evidence>
<evidence type="ECO:0000256" key="6">
    <source>
        <dbReference type="ARBA" id="ARBA00023012"/>
    </source>
</evidence>
<dbReference type="InterPro" id="IPR004358">
    <property type="entry name" value="Sig_transdc_His_kin-like_C"/>
</dbReference>
<evidence type="ECO:0000256" key="4">
    <source>
        <dbReference type="ARBA" id="ARBA00022777"/>
    </source>
</evidence>
<dbReference type="Pfam" id="PF02518">
    <property type="entry name" value="HATPase_c"/>
    <property type="match status" value="1"/>
</dbReference>
<evidence type="ECO:0000313" key="9">
    <source>
        <dbReference type="EMBL" id="KKM67503.1"/>
    </source>
</evidence>
<dbReference type="SMART" id="SM00387">
    <property type="entry name" value="HATPase_c"/>
    <property type="match status" value="1"/>
</dbReference>
<accession>A0A0F9JD50</accession>
<dbReference type="PANTHER" id="PTHR43065:SF10">
    <property type="entry name" value="PEROXIDE STRESS-ACTIVATED HISTIDINE KINASE MAK3"/>
    <property type="match status" value="1"/>
</dbReference>
<dbReference type="InterPro" id="IPR003594">
    <property type="entry name" value="HATPase_dom"/>
</dbReference>
<evidence type="ECO:0000256" key="2">
    <source>
        <dbReference type="ARBA" id="ARBA00022679"/>
    </source>
</evidence>
<dbReference type="PROSITE" id="PS50109">
    <property type="entry name" value="HIS_KIN"/>
    <property type="match status" value="1"/>
</dbReference>
<dbReference type="PRINTS" id="PR00344">
    <property type="entry name" value="BCTRLSENSOR"/>
</dbReference>